<comment type="caution">
    <text evidence="2">The sequence shown here is derived from an EMBL/GenBank/DDBJ whole genome shotgun (WGS) entry which is preliminary data.</text>
</comment>
<dbReference type="EMBL" id="JBBPBN010000040">
    <property type="protein sequence ID" value="KAK8999045.1"/>
    <property type="molecule type" value="Genomic_DNA"/>
</dbReference>
<evidence type="ECO:0008006" key="4">
    <source>
        <dbReference type="Google" id="ProtNLM"/>
    </source>
</evidence>
<accession>A0ABR2QET1</accession>
<dbReference type="PANTHER" id="PTHR33491">
    <property type="entry name" value="OSJNBA0016N04.9 PROTEIN"/>
    <property type="match status" value="1"/>
</dbReference>
<dbReference type="Proteomes" id="UP001396334">
    <property type="component" value="Unassembled WGS sequence"/>
</dbReference>
<organism evidence="2 3">
    <name type="scientific">Hibiscus sabdariffa</name>
    <name type="common">roselle</name>
    <dbReference type="NCBI Taxonomy" id="183260"/>
    <lineage>
        <taxon>Eukaryota</taxon>
        <taxon>Viridiplantae</taxon>
        <taxon>Streptophyta</taxon>
        <taxon>Embryophyta</taxon>
        <taxon>Tracheophyta</taxon>
        <taxon>Spermatophyta</taxon>
        <taxon>Magnoliopsida</taxon>
        <taxon>eudicotyledons</taxon>
        <taxon>Gunneridae</taxon>
        <taxon>Pentapetalae</taxon>
        <taxon>rosids</taxon>
        <taxon>malvids</taxon>
        <taxon>Malvales</taxon>
        <taxon>Malvaceae</taxon>
        <taxon>Malvoideae</taxon>
        <taxon>Hibiscus</taxon>
    </lineage>
</organism>
<sequence>MAMGFGCMLKEVALFAAMFTLTAATSVTAQTKPGCQSPCGNVNIPYPFGTTNGCNISSDFLFVVTPLSTLPNHS</sequence>
<name>A0ABR2QET1_9ROSI</name>
<proteinExistence type="predicted"/>
<keyword evidence="3" id="KW-1185">Reference proteome</keyword>
<evidence type="ECO:0000313" key="3">
    <source>
        <dbReference type="Proteomes" id="UP001396334"/>
    </source>
</evidence>
<evidence type="ECO:0000313" key="2">
    <source>
        <dbReference type="EMBL" id="KAK8999045.1"/>
    </source>
</evidence>
<evidence type="ECO:0000256" key="1">
    <source>
        <dbReference type="SAM" id="SignalP"/>
    </source>
</evidence>
<feature type="chain" id="PRO_5045752031" description="Wall-associated receptor kinase galacturonan-binding domain-containing protein" evidence="1">
    <location>
        <begin position="25"/>
        <end position="74"/>
    </location>
</feature>
<reference evidence="2 3" key="1">
    <citation type="journal article" date="2024" name="G3 (Bethesda)">
        <title>Genome assembly of Hibiscus sabdariffa L. provides insights into metabolisms of medicinal natural products.</title>
        <authorList>
            <person name="Kim T."/>
        </authorList>
    </citation>
    <scope>NUCLEOTIDE SEQUENCE [LARGE SCALE GENOMIC DNA]</scope>
    <source>
        <strain evidence="2">TK-2024</strain>
        <tissue evidence="2">Old leaves</tissue>
    </source>
</reference>
<keyword evidence="1" id="KW-0732">Signal</keyword>
<gene>
    <name evidence="2" type="ORF">V6N11_070223</name>
</gene>
<feature type="signal peptide" evidence="1">
    <location>
        <begin position="1"/>
        <end position="24"/>
    </location>
</feature>
<protein>
    <recommendedName>
        <fullName evidence="4">Wall-associated receptor kinase galacturonan-binding domain-containing protein</fullName>
    </recommendedName>
</protein>